<dbReference type="AlphaFoldDB" id="A0A225WB83"/>
<organism evidence="4 5">
    <name type="scientific">Phytophthora megakarya</name>
    <dbReference type="NCBI Taxonomy" id="4795"/>
    <lineage>
        <taxon>Eukaryota</taxon>
        <taxon>Sar</taxon>
        <taxon>Stramenopiles</taxon>
        <taxon>Oomycota</taxon>
        <taxon>Peronosporomycetes</taxon>
        <taxon>Peronosporales</taxon>
        <taxon>Peronosporaceae</taxon>
        <taxon>Phytophthora</taxon>
    </lineage>
</organism>
<name>A0A225WB83_9STRA</name>
<dbReference type="Pfam" id="PF18271">
    <property type="entry name" value="GH131_N"/>
    <property type="match status" value="1"/>
</dbReference>
<comment type="caution">
    <text evidence="4">The sequence shown here is derived from an EMBL/GenBank/DDBJ whole genome shotgun (WGS) entry which is preliminary data.</text>
</comment>
<evidence type="ECO:0000313" key="4">
    <source>
        <dbReference type="EMBL" id="OWZ14885.1"/>
    </source>
</evidence>
<feature type="compositionally biased region" description="Low complexity" evidence="1">
    <location>
        <begin position="259"/>
        <end position="367"/>
    </location>
</feature>
<proteinExistence type="predicted"/>
<feature type="domain" description="Glycoside hydrolase 131 catalytic N-terminal" evidence="3">
    <location>
        <begin position="31"/>
        <end position="257"/>
    </location>
</feature>
<dbReference type="InterPro" id="IPR041524">
    <property type="entry name" value="GH131_N"/>
</dbReference>
<dbReference type="PANTHER" id="PTHR34612">
    <property type="entry name" value="GH131_N DOMAIN-CONTAINING PROTEIN"/>
    <property type="match status" value="1"/>
</dbReference>
<protein>
    <recommendedName>
        <fullName evidence="3">Glycoside hydrolase 131 catalytic N-terminal domain-containing protein</fullName>
    </recommendedName>
</protein>
<feature type="signal peptide" evidence="2">
    <location>
        <begin position="1"/>
        <end position="25"/>
    </location>
</feature>
<dbReference type="Proteomes" id="UP000198211">
    <property type="component" value="Unassembled WGS sequence"/>
</dbReference>
<feature type="region of interest" description="Disordered" evidence="1">
    <location>
        <begin position="256"/>
        <end position="403"/>
    </location>
</feature>
<feature type="compositionally biased region" description="Low complexity" evidence="1">
    <location>
        <begin position="374"/>
        <end position="392"/>
    </location>
</feature>
<feature type="chain" id="PRO_5012126824" description="Glycoside hydrolase 131 catalytic N-terminal domain-containing protein" evidence="2">
    <location>
        <begin position="26"/>
        <end position="403"/>
    </location>
</feature>
<evidence type="ECO:0000256" key="1">
    <source>
        <dbReference type="SAM" id="MobiDB-lite"/>
    </source>
</evidence>
<evidence type="ECO:0000313" key="5">
    <source>
        <dbReference type="Proteomes" id="UP000198211"/>
    </source>
</evidence>
<reference evidence="5" key="1">
    <citation type="submission" date="2017-03" db="EMBL/GenBank/DDBJ databases">
        <title>Phytopthora megakarya and P. palmivora, two closely related causual agents of cacao black pod achieved similar genome size and gene model numbers by different mechanisms.</title>
        <authorList>
            <person name="Ali S."/>
            <person name="Shao J."/>
            <person name="Larry D.J."/>
            <person name="Kronmiller B."/>
            <person name="Shen D."/>
            <person name="Strem M.D."/>
            <person name="Melnick R.L."/>
            <person name="Guiltinan M.J."/>
            <person name="Tyler B.M."/>
            <person name="Meinhardt L.W."/>
            <person name="Bailey B.A."/>
        </authorList>
    </citation>
    <scope>NUCLEOTIDE SEQUENCE [LARGE SCALE GENOMIC DNA]</scope>
    <source>
        <strain evidence="5">zdho120</strain>
    </source>
</reference>
<dbReference type="PANTHER" id="PTHR34612:SF6">
    <property type="entry name" value="GLYCOSIDE HYDROLASE 131 CATALYTIC N-TERMINAL DOMAIN-CONTAINING PROTEIN"/>
    <property type="match status" value="1"/>
</dbReference>
<accession>A0A225WB83</accession>
<dbReference type="OrthoDB" id="164376at2759"/>
<keyword evidence="2" id="KW-0732">Signal</keyword>
<dbReference type="STRING" id="4795.A0A225WB83"/>
<evidence type="ECO:0000259" key="3">
    <source>
        <dbReference type="Pfam" id="PF18271"/>
    </source>
</evidence>
<gene>
    <name evidence="4" type="ORF">PHMEG_00011565</name>
</gene>
<dbReference type="Gene3D" id="2.60.120.1160">
    <property type="match status" value="1"/>
</dbReference>
<sequence length="403" mass="42136">MTRFHSILASSVALLATLLSPVVNAADDQPLPWDGRFQDLTVASLKDKYLTHILTNRQNGTVDPDQWVTVTPKGRSPAFNKDTGVATVAVDSEAIFGGQTNFRRSELVQQVSGNTAGTTFFRVSLMKEAAYINKYSWQVIFPESHLFEIRIDASVSPVQLIWYTGGGTETRWSTEFKIKTWYNFGIAVSSGKLALYFSEGDDALALTKTETYNGDVPSNYEFHFGQLTLSNDGSAVSMVAGKQDVLSFNGVSIEKSVPSDAGSTASSSTTSSSSGTTSASTPTATTAPATDAPATETTSTASAADEASATSGAADQTTEAPTASTTDASTETDSSATDASAETDSSTTDASAETDSSTTDASAETDTPAPPTDAPTTDAPTTDAPTTDAPTANTSGCKVRRRN</sequence>
<evidence type="ECO:0000256" key="2">
    <source>
        <dbReference type="SAM" id="SignalP"/>
    </source>
</evidence>
<keyword evidence="5" id="KW-1185">Reference proteome</keyword>
<dbReference type="EMBL" id="NBNE01001240">
    <property type="protein sequence ID" value="OWZ14885.1"/>
    <property type="molecule type" value="Genomic_DNA"/>
</dbReference>